<dbReference type="Pfam" id="PF03475">
    <property type="entry name" value="YiiM_3-alpha"/>
    <property type="match status" value="1"/>
</dbReference>
<evidence type="ECO:0000313" key="2">
    <source>
        <dbReference type="EMBL" id="UNM95472.1"/>
    </source>
</evidence>
<dbReference type="Gene3D" id="2.40.33.20">
    <property type="entry name" value="PK beta-barrel domain-like"/>
    <property type="match status" value="1"/>
</dbReference>
<name>A0ABY3WXY2_9GAMM</name>
<dbReference type="PANTHER" id="PTHR30212">
    <property type="entry name" value="PROTEIN YIIM"/>
    <property type="match status" value="1"/>
</dbReference>
<evidence type="ECO:0000313" key="3">
    <source>
        <dbReference type="Proteomes" id="UP000829542"/>
    </source>
</evidence>
<evidence type="ECO:0000259" key="1">
    <source>
        <dbReference type="PROSITE" id="PS51340"/>
    </source>
</evidence>
<dbReference type="SUPFAM" id="SSF50800">
    <property type="entry name" value="PK beta-barrel domain-like"/>
    <property type="match status" value="1"/>
</dbReference>
<dbReference type="RefSeq" id="WP_242147748.1">
    <property type="nucleotide sequence ID" value="NZ_CP093379.1"/>
</dbReference>
<dbReference type="NCBIfam" id="NF008577">
    <property type="entry name" value="PRK11536.1"/>
    <property type="match status" value="1"/>
</dbReference>
<feature type="domain" description="MOSC" evidence="1">
    <location>
        <begin position="30"/>
        <end position="167"/>
    </location>
</feature>
<organism evidence="2 3">
    <name type="scientific">Ignatzschineria rhizosphaerae</name>
    <dbReference type="NCBI Taxonomy" id="2923279"/>
    <lineage>
        <taxon>Bacteria</taxon>
        <taxon>Pseudomonadati</taxon>
        <taxon>Pseudomonadota</taxon>
        <taxon>Gammaproteobacteria</taxon>
        <taxon>Cardiobacteriales</taxon>
        <taxon>Ignatzschineriaceae</taxon>
        <taxon>Ignatzschineria</taxon>
    </lineage>
</organism>
<reference evidence="2 3" key="1">
    <citation type="submission" date="2022-03" db="EMBL/GenBank/DDBJ databases">
        <title>Ignatzschineria rhizosphaerae HR5S32.</title>
        <authorList>
            <person name="Sun J.Q."/>
            <person name="Feng J.Y."/>
        </authorList>
    </citation>
    <scope>NUCLEOTIDE SEQUENCE [LARGE SCALE GENOMIC DNA]</scope>
    <source>
        <strain evidence="2 3">HR5S32</strain>
    </source>
</reference>
<keyword evidence="3" id="KW-1185">Reference proteome</keyword>
<accession>A0ABY3WXY2</accession>
<dbReference type="InterPro" id="IPR052353">
    <property type="entry name" value="Benzoxazolinone_Detox_Enz"/>
</dbReference>
<dbReference type="Proteomes" id="UP000829542">
    <property type="component" value="Chromosome"/>
</dbReference>
<dbReference type="InterPro" id="IPR011037">
    <property type="entry name" value="Pyrv_Knase-like_insert_dom_sf"/>
</dbReference>
<protein>
    <submittedName>
        <fullName evidence="2">6-N-hydroxylaminopurine resistance protein</fullName>
    </submittedName>
</protein>
<gene>
    <name evidence="2" type="primary">yiiM</name>
    <name evidence="2" type="ORF">MMG00_09565</name>
</gene>
<dbReference type="EMBL" id="CP093379">
    <property type="protein sequence ID" value="UNM95472.1"/>
    <property type="molecule type" value="Genomic_DNA"/>
</dbReference>
<sequence length="228" mass="26274">MNPLNIKLLNLFAGKTKEYPEHEPSAIAKSRLSEMHYLTTLGIEGDEQYEKRFHGGVDRALCHYPIEHYDYWHQAYPDLKPLFVTPAFGENLSTQGLTEENAFMGDIYQLGEAIIQITQPRSPCYKLNYHLQIPNLSLLMQETGYCGWLYRVIKEGNIAPDSKLELLSRPGTLSVKRTLEIAFNEPFNEENTLILLSSPGLSTSWTRTMQNRLLTKTIEPFNFRLFKK</sequence>
<dbReference type="PANTHER" id="PTHR30212:SF2">
    <property type="entry name" value="PROTEIN YIIM"/>
    <property type="match status" value="1"/>
</dbReference>
<proteinExistence type="predicted"/>
<dbReference type="Pfam" id="PF03473">
    <property type="entry name" value="MOSC"/>
    <property type="match status" value="1"/>
</dbReference>
<dbReference type="PROSITE" id="PS51340">
    <property type="entry name" value="MOSC"/>
    <property type="match status" value="1"/>
</dbReference>
<dbReference type="InterPro" id="IPR005302">
    <property type="entry name" value="MoCF_Sase_C"/>
</dbReference>
<dbReference type="InterPro" id="IPR005163">
    <property type="entry name" value="Tri_helical_YiiM-like"/>
</dbReference>